<feature type="chain" id="PRO_5046800153" evidence="2">
    <location>
        <begin position="20"/>
        <end position="324"/>
    </location>
</feature>
<evidence type="ECO:0000256" key="2">
    <source>
        <dbReference type="SAM" id="SignalP"/>
    </source>
</evidence>
<dbReference type="Pfam" id="PF01464">
    <property type="entry name" value="SLT"/>
    <property type="match status" value="1"/>
</dbReference>
<dbReference type="InterPro" id="IPR008258">
    <property type="entry name" value="Transglycosylase_SLT_dom_1"/>
</dbReference>
<proteinExistence type="inferred from homology"/>
<dbReference type="Proteomes" id="UP000830116">
    <property type="component" value="Chromosome"/>
</dbReference>
<reference evidence="4" key="1">
    <citation type="submission" date="2022-03" db="EMBL/GenBank/DDBJ databases">
        <title>Genome Identification and Characterization of new species Bdellovibrio reynosense LBG001 sp. nov. from a Mexico soil sample.</title>
        <authorList>
            <person name="Camilli A."/>
            <person name="Ajao Y."/>
            <person name="Guo X."/>
        </authorList>
    </citation>
    <scope>NUCLEOTIDE SEQUENCE</scope>
    <source>
        <strain evidence="4">LBG001</strain>
    </source>
</reference>
<dbReference type="CDD" id="cd16894">
    <property type="entry name" value="MltD-like"/>
    <property type="match status" value="1"/>
</dbReference>
<keyword evidence="5" id="KW-1185">Reference proteome</keyword>
<comment type="similarity">
    <text evidence="1">Belongs to the transglycosylase Slt family.</text>
</comment>
<organism evidence="4 5">
    <name type="scientific">Bdellovibrio reynosensis</name>
    <dbReference type="NCBI Taxonomy" id="2835041"/>
    <lineage>
        <taxon>Bacteria</taxon>
        <taxon>Pseudomonadati</taxon>
        <taxon>Bdellovibrionota</taxon>
        <taxon>Bdellovibrionia</taxon>
        <taxon>Bdellovibrionales</taxon>
        <taxon>Pseudobdellovibrionaceae</taxon>
        <taxon>Bdellovibrio</taxon>
    </lineage>
</organism>
<accession>A0ABY4C8B9</accession>
<evidence type="ECO:0000256" key="1">
    <source>
        <dbReference type="ARBA" id="ARBA00007734"/>
    </source>
</evidence>
<dbReference type="EMBL" id="CP093442">
    <property type="protein sequence ID" value="UOE99925.1"/>
    <property type="molecule type" value="Genomic_DNA"/>
</dbReference>
<evidence type="ECO:0000259" key="3">
    <source>
        <dbReference type="Pfam" id="PF01464"/>
    </source>
</evidence>
<gene>
    <name evidence="4" type="ORF">MNR06_09465</name>
</gene>
<evidence type="ECO:0000313" key="4">
    <source>
        <dbReference type="EMBL" id="UOE99925.1"/>
    </source>
</evidence>
<dbReference type="InterPro" id="IPR023346">
    <property type="entry name" value="Lysozyme-like_dom_sf"/>
</dbReference>
<sequence>MRTWAALIFILFFSSFAHAETNPKAALAQSTAAQPAHKAQTLKEKLKTLTAKSTHVQSDNLIFDLPVTYNKKVSKWVSYFQNSKWFSKWLQRSYMYMPFIQIELKRAGLPQDLAYMVMIESGFAPNAISTADAVGPWQFIEATGSRYGLNKTWWLDERRDLKKSTLAAIRYIQDLYGEFGSWYLVAASYNMGENGLRRQIKKYGTKDYWTLIKLNALPQETQDYVPKILAAMLIAKAPNLYGFRDLEKMDPLEYEVVLVPGGVELNSLADHLGVTRKSLKDLNAELYLGYIPRQVEKHFIRVPKGASRIVSSYVHQINRKVALE</sequence>
<dbReference type="RefSeq" id="WP_243535400.1">
    <property type="nucleotide sequence ID" value="NZ_CP093442.1"/>
</dbReference>
<keyword evidence="2" id="KW-0732">Signal</keyword>
<dbReference type="PANTHER" id="PTHR37423:SF2">
    <property type="entry name" value="MEMBRANE-BOUND LYTIC MUREIN TRANSGLYCOSYLASE C"/>
    <property type="match status" value="1"/>
</dbReference>
<protein>
    <submittedName>
        <fullName evidence="4">Lytic transglycosylase domain-containing protein</fullName>
    </submittedName>
</protein>
<feature type="domain" description="Transglycosylase SLT" evidence="3">
    <location>
        <begin position="99"/>
        <end position="211"/>
    </location>
</feature>
<dbReference type="SUPFAM" id="SSF53955">
    <property type="entry name" value="Lysozyme-like"/>
    <property type="match status" value="1"/>
</dbReference>
<dbReference type="PANTHER" id="PTHR37423">
    <property type="entry name" value="SOLUBLE LYTIC MUREIN TRANSGLYCOSYLASE-RELATED"/>
    <property type="match status" value="1"/>
</dbReference>
<feature type="signal peptide" evidence="2">
    <location>
        <begin position="1"/>
        <end position="19"/>
    </location>
</feature>
<name>A0ABY4C8B9_9BACT</name>
<evidence type="ECO:0000313" key="5">
    <source>
        <dbReference type="Proteomes" id="UP000830116"/>
    </source>
</evidence>
<dbReference type="Gene3D" id="1.10.530.10">
    <property type="match status" value="1"/>
</dbReference>